<dbReference type="InterPro" id="IPR002372">
    <property type="entry name" value="PQQ_rpt_dom"/>
</dbReference>
<dbReference type="InterPro" id="IPR015943">
    <property type="entry name" value="WD40/YVTN_repeat-like_dom_sf"/>
</dbReference>
<feature type="domain" description="Pyrrolo-quinoline quinone repeat" evidence="1">
    <location>
        <begin position="102"/>
        <end position="250"/>
    </location>
</feature>
<evidence type="ECO:0000313" key="2">
    <source>
        <dbReference type="EMBL" id="SVC65872.1"/>
    </source>
</evidence>
<dbReference type="AlphaFoldDB" id="A0A382P1P5"/>
<dbReference type="PANTHER" id="PTHR34512">
    <property type="entry name" value="CELL SURFACE PROTEIN"/>
    <property type="match status" value="1"/>
</dbReference>
<dbReference type="Pfam" id="PF13360">
    <property type="entry name" value="PQQ_2"/>
    <property type="match status" value="1"/>
</dbReference>
<dbReference type="EMBL" id="UINC01103465">
    <property type="protein sequence ID" value="SVC65872.1"/>
    <property type="molecule type" value="Genomic_DNA"/>
</dbReference>
<dbReference type="InterPro" id="IPR011047">
    <property type="entry name" value="Quinoprotein_ADH-like_sf"/>
</dbReference>
<evidence type="ECO:0000259" key="1">
    <source>
        <dbReference type="Pfam" id="PF13360"/>
    </source>
</evidence>
<proteinExistence type="predicted"/>
<organism evidence="2">
    <name type="scientific">marine metagenome</name>
    <dbReference type="NCBI Taxonomy" id="408172"/>
    <lineage>
        <taxon>unclassified sequences</taxon>
        <taxon>metagenomes</taxon>
        <taxon>ecological metagenomes</taxon>
    </lineage>
</organism>
<name>A0A382P1P5_9ZZZZ</name>
<accession>A0A382P1P5</accession>
<dbReference type="SUPFAM" id="SSF50998">
    <property type="entry name" value="Quinoprotein alcohol dehydrogenase-like"/>
    <property type="match status" value="1"/>
</dbReference>
<sequence length="338" mass="37252">MKRFLLLLILFSCTLFDNDEKQDESPFAQESVDWPSLADSPWPMFRHDPQGTGRFDGIGPSGNSVIELYNPSIGFNMGSAAVGGNDNIYFAVSAVGDDNCLVICVSTNGTLLWSTDICEDDNFAEISGAPLLTIDGKVIIGTPRGYIYCLDANSGEVVWNVDTGYPLYSSYITIGIDGTIYTWNSGSWLEGIPNQLIALNSDGEILWINEDNNYGITFNIAGDVLYTNQGRLIARSSSDGSVLWESTLSRSLYILVDNDDNIYGLNIIDNFLYSLFPDGSERWTIQMDSLTLDHTIAPCIDIDGNIHFIGLKSVGMDYPENYLISVSNDGSNYIKTYL</sequence>
<gene>
    <name evidence="2" type="ORF">METZ01_LOCUS318726</name>
</gene>
<reference evidence="2" key="1">
    <citation type="submission" date="2018-05" db="EMBL/GenBank/DDBJ databases">
        <authorList>
            <person name="Lanie J.A."/>
            <person name="Ng W.-L."/>
            <person name="Kazmierczak K.M."/>
            <person name="Andrzejewski T.M."/>
            <person name="Davidsen T.M."/>
            <person name="Wayne K.J."/>
            <person name="Tettelin H."/>
            <person name="Glass J.I."/>
            <person name="Rusch D."/>
            <person name="Podicherti R."/>
            <person name="Tsui H.-C.T."/>
            <person name="Winkler M.E."/>
        </authorList>
    </citation>
    <scope>NUCLEOTIDE SEQUENCE</scope>
</reference>
<dbReference type="PANTHER" id="PTHR34512:SF30">
    <property type="entry name" value="OUTER MEMBRANE PROTEIN ASSEMBLY FACTOR BAMB"/>
    <property type="match status" value="1"/>
</dbReference>
<dbReference type="InterPro" id="IPR018391">
    <property type="entry name" value="PQQ_b-propeller_rpt"/>
</dbReference>
<dbReference type="Gene3D" id="2.130.10.10">
    <property type="entry name" value="YVTN repeat-like/Quinoprotein amine dehydrogenase"/>
    <property type="match status" value="1"/>
</dbReference>
<dbReference type="SMART" id="SM00564">
    <property type="entry name" value="PQQ"/>
    <property type="match status" value="2"/>
</dbReference>
<feature type="non-terminal residue" evidence="2">
    <location>
        <position position="338"/>
    </location>
</feature>
<protein>
    <recommendedName>
        <fullName evidence="1">Pyrrolo-quinoline quinone repeat domain-containing protein</fullName>
    </recommendedName>
</protein>